<keyword evidence="11 14" id="KW-0408">Iron</keyword>
<evidence type="ECO:0000313" key="15">
    <source>
        <dbReference type="EMBL" id="SNU82298.1"/>
    </source>
</evidence>
<evidence type="ECO:0000256" key="11">
    <source>
        <dbReference type="ARBA" id="ARBA00023004"/>
    </source>
</evidence>
<comment type="subunit">
    <text evidence="14">Homodimer.</text>
</comment>
<accession>A0A239SBK3</accession>
<evidence type="ECO:0000256" key="5">
    <source>
        <dbReference type="ARBA" id="ARBA00022475"/>
    </source>
</evidence>
<feature type="binding site" description="axial binding residue" evidence="14">
    <location>
        <position position="142"/>
    </location>
    <ligand>
        <name>heme</name>
        <dbReference type="ChEBI" id="CHEBI:30413"/>
    </ligand>
    <ligandPart>
        <name>Fe</name>
        <dbReference type="ChEBI" id="CHEBI:18248"/>
    </ligandPart>
</feature>
<evidence type="ECO:0000256" key="4">
    <source>
        <dbReference type="ARBA" id="ARBA00017504"/>
    </source>
</evidence>
<feature type="transmembrane region" description="Helical" evidence="14">
    <location>
        <begin position="108"/>
        <end position="132"/>
    </location>
</feature>
<comment type="pathway">
    <text evidence="2 14">Porphyrin-containing compound metabolism; protoporphyrin-IX biosynthesis; protoporphyrin-IX from protoporphyrinogen-IX: step 1/1.</text>
</comment>
<dbReference type="InterPro" id="IPR005265">
    <property type="entry name" value="HemJ-like"/>
</dbReference>
<evidence type="ECO:0000256" key="14">
    <source>
        <dbReference type="HAMAP-Rule" id="MF_02239"/>
    </source>
</evidence>
<evidence type="ECO:0000313" key="16">
    <source>
        <dbReference type="Proteomes" id="UP000215126"/>
    </source>
</evidence>
<dbReference type="Proteomes" id="UP000215126">
    <property type="component" value="Chromosome 1"/>
</dbReference>
<dbReference type="PANTHER" id="PTHR40255">
    <property type="entry name" value="UPF0093 MEMBRANE PROTEIN SLR1790"/>
    <property type="match status" value="1"/>
</dbReference>
<comment type="function">
    <text evidence="14">Catalyzes the oxidation of protoporphyrinogen IX to protoporphyrin IX.</text>
</comment>
<protein>
    <recommendedName>
        <fullName evidence="4 14">Protoporphyrinogen IX oxidase</fullName>
        <shortName evidence="14">PPO</shortName>
        <ecNumber evidence="14">1.3.99.-</ecNumber>
    </recommendedName>
</protein>
<dbReference type="EC" id="1.3.99.-" evidence="14"/>
<evidence type="ECO:0000256" key="6">
    <source>
        <dbReference type="ARBA" id="ARBA00022617"/>
    </source>
</evidence>
<keyword evidence="16" id="KW-1185">Reference proteome</keyword>
<comment type="subcellular location">
    <subcellularLocation>
        <location evidence="1 14">Cell membrane</location>
        <topology evidence="1 14">Multi-pass membrane protein</topology>
    </subcellularLocation>
</comment>
<dbReference type="HAMAP" id="MF_02239">
    <property type="entry name" value="HemJ"/>
    <property type="match status" value="1"/>
</dbReference>
<evidence type="ECO:0000256" key="3">
    <source>
        <dbReference type="ARBA" id="ARBA00006501"/>
    </source>
</evidence>
<dbReference type="GO" id="GO:0005886">
    <property type="term" value="C:plasma membrane"/>
    <property type="evidence" value="ECO:0007669"/>
    <property type="project" value="UniProtKB-SubCell"/>
</dbReference>
<evidence type="ECO:0000256" key="9">
    <source>
        <dbReference type="ARBA" id="ARBA00022989"/>
    </source>
</evidence>
<evidence type="ECO:0000256" key="7">
    <source>
        <dbReference type="ARBA" id="ARBA00022692"/>
    </source>
</evidence>
<keyword evidence="9 14" id="KW-1133">Transmembrane helix</keyword>
<dbReference type="STRING" id="93222.NA29_08855"/>
<keyword evidence="5 14" id="KW-1003">Cell membrane</keyword>
<keyword evidence="10 14" id="KW-0560">Oxidoreductase</keyword>
<keyword evidence="6 14" id="KW-0349">Heme</keyword>
<feature type="transmembrane region" description="Helical" evidence="14">
    <location>
        <begin position="138"/>
        <end position="156"/>
    </location>
</feature>
<comment type="cofactor">
    <cofactor evidence="14">
        <name>heme b</name>
        <dbReference type="ChEBI" id="CHEBI:60344"/>
    </cofactor>
    <text evidence="14">Binds 1 heme b (iron(II)-protoporphyrin IX) group per subunit.</text>
</comment>
<gene>
    <name evidence="15" type="ORF">SAMEA4530655_00914</name>
</gene>
<evidence type="ECO:0000256" key="2">
    <source>
        <dbReference type="ARBA" id="ARBA00005073"/>
    </source>
</evidence>
<evidence type="ECO:0000256" key="10">
    <source>
        <dbReference type="ARBA" id="ARBA00023002"/>
    </source>
</evidence>
<comment type="similarity">
    <text evidence="3 14">Belongs to the HemJ family.</text>
</comment>
<dbReference type="PANTHER" id="PTHR40255:SF1">
    <property type="entry name" value="PROTOPORPHYRINOGEN IX OXIDASE"/>
    <property type="match status" value="1"/>
</dbReference>
<dbReference type="GO" id="GO:0046872">
    <property type="term" value="F:metal ion binding"/>
    <property type="evidence" value="ECO:0007669"/>
    <property type="project" value="UniProtKB-KW"/>
</dbReference>
<sequence>MWGKKANMVRILAQPGCVASICRRPGGRWRAALRIAIRRIVVHCLLFKIFDGSLAGRLSPMLWIKALHIVFVASWFAGLFYLPRIFVNLAMESDPAATQRLLLMARKLYRFMTILAVPALAFGLILWLYYGIGRYGGWLHAKLLIVVLLLGYHHACGRLLRKFETGRNTRSHRWYRYFNEVPVLGLLGAVILAVVKPF</sequence>
<evidence type="ECO:0000256" key="13">
    <source>
        <dbReference type="ARBA" id="ARBA00048390"/>
    </source>
</evidence>
<feature type="transmembrane region" description="Helical" evidence="14">
    <location>
        <begin position="62"/>
        <end position="87"/>
    </location>
</feature>
<feature type="binding site" description="axial binding residue" evidence="14">
    <location>
        <position position="68"/>
    </location>
    <ligand>
        <name>heme</name>
        <dbReference type="ChEBI" id="CHEBI:30413"/>
    </ligand>
    <ligandPart>
        <name>Fe</name>
        <dbReference type="ChEBI" id="CHEBI:18248"/>
    </ligandPart>
</feature>
<proteinExistence type="inferred from homology"/>
<dbReference type="Pfam" id="PF03653">
    <property type="entry name" value="UPF0093"/>
    <property type="match status" value="1"/>
</dbReference>
<dbReference type="AlphaFoldDB" id="A0A239SBK3"/>
<dbReference type="EMBL" id="LT906435">
    <property type="protein sequence ID" value="SNU82298.1"/>
    <property type="molecule type" value="Genomic_DNA"/>
</dbReference>
<evidence type="ECO:0000256" key="8">
    <source>
        <dbReference type="ARBA" id="ARBA00022723"/>
    </source>
</evidence>
<keyword evidence="12 14" id="KW-0472">Membrane</keyword>
<reference evidence="15 16" key="1">
    <citation type="submission" date="2017-06" db="EMBL/GenBank/DDBJ databases">
        <authorList>
            <consortium name="Pathogen Informatics"/>
        </authorList>
    </citation>
    <scope>NUCLEOTIDE SEQUENCE [LARGE SCALE GENOMIC DNA]</scope>
    <source>
        <strain evidence="15 16">NCTC13161</strain>
    </source>
</reference>
<evidence type="ECO:0000256" key="1">
    <source>
        <dbReference type="ARBA" id="ARBA00004651"/>
    </source>
</evidence>
<keyword evidence="8 14" id="KW-0479">Metal-binding</keyword>
<dbReference type="UniPathway" id="UPA00251">
    <property type="reaction ID" value="UER00324"/>
</dbReference>
<comment type="catalytic activity">
    <reaction evidence="13 14">
        <text>protoporphyrinogen IX + 3 A = protoporphyrin IX + 3 AH2</text>
        <dbReference type="Rhea" id="RHEA:62000"/>
        <dbReference type="ChEBI" id="CHEBI:13193"/>
        <dbReference type="ChEBI" id="CHEBI:17499"/>
        <dbReference type="ChEBI" id="CHEBI:57306"/>
        <dbReference type="ChEBI" id="CHEBI:57307"/>
    </reaction>
</comment>
<keyword evidence="7 14" id="KW-0812">Transmembrane</keyword>
<evidence type="ECO:0000256" key="12">
    <source>
        <dbReference type="ARBA" id="ARBA00023136"/>
    </source>
</evidence>
<dbReference type="GO" id="GO:0070818">
    <property type="term" value="F:protoporphyrinogen oxidase activity"/>
    <property type="evidence" value="ECO:0007669"/>
    <property type="project" value="UniProtKB-UniRule"/>
</dbReference>
<dbReference type="GO" id="GO:0006782">
    <property type="term" value="P:protoporphyrinogen IX biosynthetic process"/>
    <property type="evidence" value="ECO:0007669"/>
    <property type="project" value="UniProtKB-UniRule"/>
</dbReference>
<feature type="transmembrane region" description="Helical" evidence="14">
    <location>
        <begin position="177"/>
        <end position="195"/>
    </location>
</feature>
<name>A0A239SBK3_9BURK</name>
<organism evidence="15 16">
    <name type="scientific">Pandoraea sputorum</name>
    <dbReference type="NCBI Taxonomy" id="93222"/>
    <lineage>
        <taxon>Bacteria</taxon>
        <taxon>Pseudomonadati</taxon>
        <taxon>Pseudomonadota</taxon>
        <taxon>Betaproteobacteria</taxon>
        <taxon>Burkholderiales</taxon>
        <taxon>Burkholderiaceae</taxon>
        <taxon>Pandoraea</taxon>
    </lineage>
</organism>